<proteinExistence type="inferred from homology"/>
<dbReference type="Gene3D" id="3.40.47.10">
    <property type="match status" value="1"/>
</dbReference>
<dbReference type="GO" id="GO:0016746">
    <property type="term" value="F:acyltransferase activity"/>
    <property type="evidence" value="ECO:0007669"/>
    <property type="project" value="UniProtKB-KW"/>
</dbReference>
<evidence type="ECO:0000256" key="2">
    <source>
        <dbReference type="ARBA" id="ARBA00022679"/>
    </source>
</evidence>
<dbReference type="SUPFAM" id="SSF53901">
    <property type="entry name" value="Thiolase-like"/>
    <property type="match status" value="1"/>
</dbReference>
<dbReference type="InterPro" id="IPR016039">
    <property type="entry name" value="Thiolase-like"/>
</dbReference>
<gene>
    <name evidence="5" type="ORF">UFOPK2992_01634</name>
</gene>
<evidence type="ECO:0000256" key="3">
    <source>
        <dbReference type="ARBA" id="ARBA00023315"/>
    </source>
</evidence>
<dbReference type="EMBL" id="CAFAAI010000320">
    <property type="protein sequence ID" value="CAB4811845.1"/>
    <property type="molecule type" value="Genomic_DNA"/>
</dbReference>
<dbReference type="PANTHER" id="PTHR18919:SF139">
    <property type="entry name" value="THIOLASE-LIKE PROTEIN TYPE 1 ADDITIONAL C-TERMINAL DOMAIN-CONTAINING PROTEIN"/>
    <property type="match status" value="1"/>
</dbReference>
<feature type="domain" description="Thiolase-like protein type 1 additional C-terminal" evidence="4">
    <location>
        <begin position="410"/>
        <end position="479"/>
    </location>
</feature>
<evidence type="ECO:0000256" key="1">
    <source>
        <dbReference type="ARBA" id="ARBA00010982"/>
    </source>
</evidence>
<dbReference type="Gene3D" id="2.40.50.840">
    <property type="match status" value="1"/>
</dbReference>
<name>A0A6J6YTI0_9ZZZZ</name>
<keyword evidence="3" id="KW-0012">Acyltransferase</keyword>
<dbReference type="Pfam" id="PF18313">
    <property type="entry name" value="TLP1_add_C"/>
    <property type="match status" value="1"/>
</dbReference>
<organism evidence="5">
    <name type="scientific">freshwater metagenome</name>
    <dbReference type="NCBI Taxonomy" id="449393"/>
    <lineage>
        <taxon>unclassified sequences</taxon>
        <taxon>metagenomes</taxon>
        <taxon>ecological metagenomes</taxon>
    </lineage>
</organism>
<reference evidence="5" key="1">
    <citation type="submission" date="2020-05" db="EMBL/GenBank/DDBJ databases">
        <authorList>
            <person name="Chiriac C."/>
            <person name="Salcher M."/>
            <person name="Ghai R."/>
            <person name="Kavagutti S V."/>
        </authorList>
    </citation>
    <scope>NUCLEOTIDE SEQUENCE</scope>
</reference>
<dbReference type="InterPro" id="IPR040771">
    <property type="entry name" value="TLP1_add_C"/>
</dbReference>
<accession>A0A6J6YTI0</accession>
<evidence type="ECO:0000259" key="4">
    <source>
        <dbReference type="Pfam" id="PF18313"/>
    </source>
</evidence>
<keyword evidence="2" id="KW-0808">Transferase</keyword>
<sequence>MTSQSNAPVIIGAGVSQQRVDDPSQSVEAGALMRQALENAADDAGSRRALEIADAVLLPRGTWPYANPVSVVAPWNPAIRSIVADIGVLQQTLLSKACAMVADGSSRVALVAGGEAKHRALRSQITGITSFDTPTIGEPDERLVPSNEILTQEEISRGLPVPARQYAMIDTALRRAQGLSAAEHISLLADLWSNFSAVATANPDAWTRTQVDRNTLANPTAANQMLAWPYTKLHCSQWNVDQAAGLIICSAATAEELGIARDRWVFAHAGIESNLMVPLTRRAQMHRSPAVRAVGQAVQQHCNVAPADIEHLDIYSCFPAAVRVQQHELGIDNSRQLTVTGGMTFAGGPLNNYTLQATAKMVQVLRANPSTRGLVTNVSGMLTKYGAAVWSCSPPAQPFAALDVTAAATAATPTIEVDSDYTGEATVVTYTAVFDKGQPVQAIVVGETADGRRVIASSSDITIAAEMAANDWINRAIEVDGAALLG</sequence>
<protein>
    <submittedName>
        <fullName evidence="5">Unannotated protein</fullName>
    </submittedName>
</protein>
<comment type="similarity">
    <text evidence="1">Belongs to the thiolase-like superfamily. Thiolase family.</text>
</comment>
<dbReference type="AlphaFoldDB" id="A0A6J6YTI0"/>
<dbReference type="PANTHER" id="PTHR18919">
    <property type="entry name" value="ACETYL-COA C-ACYLTRANSFERASE"/>
    <property type="match status" value="1"/>
</dbReference>
<evidence type="ECO:0000313" key="5">
    <source>
        <dbReference type="EMBL" id="CAB4811845.1"/>
    </source>
</evidence>